<sequence length="90" mass="10071">MIFGLIELQRCGTEEIDRLKLLLAQKEADLALLKAERTTHETSGEPGVVLERYNENALLKAENTALKKYDAKRGKLMSKDPEGDLVSRGK</sequence>
<organism evidence="2 3">
    <name type="scientific">Datura stramonium</name>
    <name type="common">Jimsonweed</name>
    <name type="synonym">Common thornapple</name>
    <dbReference type="NCBI Taxonomy" id="4076"/>
    <lineage>
        <taxon>Eukaryota</taxon>
        <taxon>Viridiplantae</taxon>
        <taxon>Streptophyta</taxon>
        <taxon>Embryophyta</taxon>
        <taxon>Tracheophyta</taxon>
        <taxon>Spermatophyta</taxon>
        <taxon>Magnoliopsida</taxon>
        <taxon>eudicotyledons</taxon>
        <taxon>Gunneridae</taxon>
        <taxon>Pentapetalae</taxon>
        <taxon>asterids</taxon>
        <taxon>lamiids</taxon>
        <taxon>Solanales</taxon>
        <taxon>Solanaceae</taxon>
        <taxon>Solanoideae</taxon>
        <taxon>Datureae</taxon>
        <taxon>Datura</taxon>
    </lineage>
</organism>
<comment type="caution">
    <text evidence="2">The sequence shown here is derived from an EMBL/GenBank/DDBJ whole genome shotgun (WGS) entry which is preliminary data.</text>
</comment>
<evidence type="ECO:0000256" key="1">
    <source>
        <dbReference type="SAM" id="MobiDB-lite"/>
    </source>
</evidence>
<evidence type="ECO:0000313" key="2">
    <source>
        <dbReference type="EMBL" id="MCE2055717.1"/>
    </source>
</evidence>
<keyword evidence="3" id="KW-1185">Reference proteome</keyword>
<proteinExistence type="predicted"/>
<evidence type="ECO:0000313" key="3">
    <source>
        <dbReference type="Proteomes" id="UP000823775"/>
    </source>
</evidence>
<feature type="non-terminal residue" evidence="2">
    <location>
        <position position="90"/>
    </location>
</feature>
<reference evidence="2 3" key="1">
    <citation type="journal article" date="2021" name="BMC Genomics">
        <title>Datura genome reveals duplications of psychoactive alkaloid biosynthetic genes and high mutation rate following tissue culture.</title>
        <authorList>
            <person name="Rajewski A."/>
            <person name="Carter-House D."/>
            <person name="Stajich J."/>
            <person name="Litt A."/>
        </authorList>
    </citation>
    <scope>NUCLEOTIDE SEQUENCE [LARGE SCALE GENOMIC DNA]</scope>
    <source>
        <strain evidence="2">AR-01</strain>
    </source>
</reference>
<protein>
    <submittedName>
        <fullName evidence="2">Uncharacterized protein</fullName>
    </submittedName>
</protein>
<dbReference type="EMBL" id="JACEIK010006454">
    <property type="protein sequence ID" value="MCE2055717.1"/>
    <property type="molecule type" value="Genomic_DNA"/>
</dbReference>
<accession>A0ABS8W0N8</accession>
<gene>
    <name evidence="2" type="ORF">HAX54_043271</name>
</gene>
<feature type="region of interest" description="Disordered" evidence="1">
    <location>
        <begin position="70"/>
        <end position="90"/>
    </location>
</feature>
<dbReference type="Proteomes" id="UP000823775">
    <property type="component" value="Unassembled WGS sequence"/>
</dbReference>
<name>A0ABS8W0N8_DATST</name>